<dbReference type="InterPro" id="IPR023198">
    <property type="entry name" value="PGP-like_dom2"/>
</dbReference>
<dbReference type="Gene3D" id="3.40.50.1000">
    <property type="entry name" value="HAD superfamily/HAD-like"/>
    <property type="match status" value="1"/>
</dbReference>
<dbReference type="SUPFAM" id="SSF56784">
    <property type="entry name" value="HAD-like"/>
    <property type="match status" value="1"/>
</dbReference>
<dbReference type="InterPro" id="IPR023214">
    <property type="entry name" value="HAD_sf"/>
</dbReference>
<dbReference type="PANTHER" id="PTHR43434:SF20">
    <property type="entry name" value="5'-NUCLEOTIDASE"/>
    <property type="match status" value="1"/>
</dbReference>
<dbReference type="InterPro" id="IPR036412">
    <property type="entry name" value="HAD-like_sf"/>
</dbReference>
<dbReference type="PANTHER" id="PTHR43434">
    <property type="entry name" value="PHOSPHOGLYCOLATE PHOSPHATASE"/>
    <property type="match status" value="1"/>
</dbReference>
<comment type="caution">
    <text evidence="1">The sequence shown here is derived from an EMBL/GenBank/DDBJ whole genome shotgun (WGS) entry which is preliminary data.</text>
</comment>
<keyword evidence="2" id="KW-1185">Reference proteome</keyword>
<evidence type="ECO:0000313" key="2">
    <source>
        <dbReference type="Proteomes" id="UP000639051"/>
    </source>
</evidence>
<dbReference type="Gene3D" id="1.10.150.240">
    <property type="entry name" value="Putative phosphatase, domain 2"/>
    <property type="match status" value="1"/>
</dbReference>
<proteinExistence type="predicted"/>
<organism evidence="1 2">
    <name type="scientific">Sinomonas cellulolyticus</name>
    <dbReference type="NCBI Taxonomy" id="2801916"/>
    <lineage>
        <taxon>Bacteria</taxon>
        <taxon>Bacillati</taxon>
        <taxon>Actinomycetota</taxon>
        <taxon>Actinomycetes</taxon>
        <taxon>Micrococcales</taxon>
        <taxon>Micrococcaceae</taxon>
        <taxon>Sinomonas</taxon>
    </lineage>
</organism>
<dbReference type="InterPro" id="IPR041492">
    <property type="entry name" value="HAD_2"/>
</dbReference>
<reference evidence="1 2" key="1">
    <citation type="submission" date="2021-01" db="EMBL/GenBank/DDBJ databases">
        <title>Genome public.</title>
        <authorList>
            <person name="Liu C."/>
            <person name="Sun Q."/>
        </authorList>
    </citation>
    <scope>NUCLEOTIDE SEQUENCE [LARGE SCALE GENOMIC DNA]</scope>
    <source>
        <strain evidence="1 2">JC656</strain>
    </source>
</reference>
<accession>A0ABS1K1L1</accession>
<dbReference type="SFLD" id="SFLDG01129">
    <property type="entry name" value="C1.5:_HAD__Beta-PGM__Phosphata"/>
    <property type="match status" value="1"/>
</dbReference>
<dbReference type="InterPro" id="IPR050155">
    <property type="entry name" value="HAD-like_hydrolase_sf"/>
</dbReference>
<gene>
    <name evidence="1" type="ORF">JJE72_07575</name>
</gene>
<dbReference type="EMBL" id="JAERRC010000020">
    <property type="protein sequence ID" value="MBL0705368.1"/>
    <property type="molecule type" value="Genomic_DNA"/>
</dbReference>
<dbReference type="SFLD" id="SFLDS00003">
    <property type="entry name" value="Haloacid_Dehalogenase"/>
    <property type="match status" value="1"/>
</dbReference>
<name>A0ABS1K1L1_9MICC</name>
<protein>
    <submittedName>
        <fullName evidence="1">HAD hydrolase-like protein</fullName>
    </submittedName>
</protein>
<evidence type="ECO:0000313" key="1">
    <source>
        <dbReference type="EMBL" id="MBL0705368.1"/>
    </source>
</evidence>
<sequence length="254" mass="26764">MPHESCRVGESFGRSRRVCETVPVTDGPALAIFDLDGTLVDPAGSITGGIAYALEVHGLRVPGPEGLSSMVGPPLLESLRRVADVPEDLLDAVVHTYRKRYISHGMAESRPYPGIPELLVRLRQRGLHLAVATQKPENLAKRLLALHGLDAHFHSIHGAPDETLPPAADGKAGIVRAALTANHALPARSVMIGDRRHDAEGAAANGIPCIGVAWGFAPEGELDRLGLVGIVADADELERTIGAVVLRAAEAPAC</sequence>
<dbReference type="Proteomes" id="UP000639051">
    <property type="component" value="Unassembled WGS sequence"/>
</dbReference>
<dbReference type="Pfam" id="PF13419">
    <property type="entry name" value="HAD_2"/>
    <property type="match status" value="1"/>
</dbReference>